<comment type="caution">
    <text evidence="4">The sequence shown here is derived from an EMBL/GenBank/DDBJ whole genome shotgun (WGS) entry which is preliminary data.</text>
</comment>
<name>A0A8J7WTA4_9ACTN</name>
<feature type="domain" description="DDE Tnp4" evidence="3">
    <location>
        <begin position="115"/>
        <end position="196"/>
    </location>
</feature>
<gene>
    <name evidence="4" type="ORF">KGA66_25200</name>
</gene>
<organism evidence="4 5">
    <name type="scientific">Actinocrinis puniceicyclus</name>
    <dbReference type="NCBI Taxonomy" id="977794"/>
    <lineage>
        <taxon>Bacteria</taxon>
        <taxon>Bacillati</taxon>
        <taxon>Actinomycetota</taxon>
        <taxon>Actinomycetes</taxon>
        <taxon>Catenulisporales</taxon>
        <taxon>Actinospicaceae</taxon>
        <taxon>Actinocrinis</taxon>
    </lineage>
</organism>
<accession>A0A8J7WTA4</accession>
<protein>
    <recommendedName>
        <fullName evidence="3">DDE Tnp4 domain-containing protein</fullName>
    </recommendedName>
</protein>
<dbReference type="Proteomes" id="UP000677913">
    <property type="component" value="Unassembled WGS sequence"/>
</dbReference>
<evidence type="ECO:0000256" key="1">
    <source>
        <dbReference type="ARBA" id="ARBA00001968"/>
    </source>
</evidence>
<comment type="cofactor">
    <cofactor evidence="1">
        <name>a divalent metal cation</name>
        <dbReference type="ChEBI" id="CHEBI:60240"/>
    </cofactor>
</comment>
<reference evidence="4" key="1">
    <citation type="submission" date="2021-04" db="EMBL/GenBank/DDBJ databases">
        <title>Genome based classification of Actinospica acidithermotolerans sp. nov., an actinobacterium isolated from an Indonesian hot spring.</title>
        <authorList>
            <person name="Kusuma A.B."/>
            <person name="Putra K.E."/>
            <person name="Nafisah S."/>
            <person name="Loh J."/>
            <person name="Nouioui I."/>
            <person name="Goodfellow M."/>
        </authorList>
    </citation>
    <scope>NUCLEOTIDE SEQUENCE</scope>
    <source>
        <strain evidence="4">DSM 45618</strain>
    </source>
</reference>
<sequence>MTNDNISAEDRTMVYQCRLPLSTRTLTFCADLLRSHRKKIGSRWRCRSAGRIVVLVFAVLRHDQRLRDIAAANNISASTLKRWVDELIALVATRAARLERALEKVRKSGGEVVLLDGTLIKTYRRTGKENRRHYNGKHKAHGLLFLGITDEKGNLLWISRAHRGAASEIAASRGEKLLEHLRTAGLGALADRGFIGLARRVDRGRGASPGVQGDLHAAARALGRAVRLGTKPLGKADEHYWGMLHVPVGENQLEFDAQIMALAKLLIERLNEKEIAKPITVEANEKGITKFGKYLEHLGFPEREELVTLLRNLNGLRSGPAHVKGDDYKRATKHFDLE</sequence>
<dbReference type="Pfam" id="PF13359">
    <property type="entry name" value="DDE_Tnp_4"/>
    <property type="match status" value="1"/>
</dbReference>
<evidence type="ECO:0000313" key="4">
    <source>
        <dbReference type="EMBL" id="MBS2966365.1"/>
    </source>
</evidence>
<evidence type="ECO:0000256" key="2">
    <source>
        <dbReference type="ARBA" id="ARBA00022723"/>
    </source>
</evidence>
<proteinExistence type="predicted"/>
<dbReference type="EMBL" id="JAGSXH010000142">
    <property type="protein sequence ID" value="MBS2966365.1"/>
    <property type="molecule type" value="Genomic_DNA"/>
</dbReference>
<dbReference type="GO" id="GO:0046872">
    <property type="term" value="F:metal ion binding"/>
    <property type="evidence" value="ECO:0007669"/>
    <property type="project" value="UniProtKB-KW"/>
</dbReference>
<dbReference type="RefSeq" id="WP_211471363.1">
    <property type="nucleotide sequence ID" value="NZ_JAGSXH010000142.1"/>
</dbReference>
<keyword evidence="2" id="KW-0479">Metal-binding</keyword>
<keyword evidence="5" id="KW-1185">Reference proteome</keyword>
<evidence type="ECO:0000313" key="5">
    <source>
        <dbReference type="Proteomes" id="UP000677913"/>
    </source>
</evidence>
<dbReference type="InterPro" id="IPR027806">
    <property type="entry name" value="HARBI1_dom"/>
</dbReference>
<evidence type="ECO:0000259" key="3">
    <source>
        <dbReference type="Pfam" id="PF13359"/>
    </source>
</evidence>
<dbReference type="AlphaFoldDB" id="A0A8J7WTA4"/>